<evidence type="ECO:0000256" key="2">
    <source>
        <dbReference type="ARBA" id="ARBA00009446"/>
    </source>
</evidence>
<evidence type="ECO:0000256" key="4">
    <source>
        <dbReference type="ARBA" id="ARBA00022842"/>
    </source>
</evidence>
<feature type="site" description="Interaction with DNA" evidence="8">
    <location>
        <position position="147"/>
    </location>
</feature>
<feature type="region of interest" description="Disordered" evidence="9">
    <location>
        <begin position="874"/>
        <end position="901"/>
    </location>
</feature>
<evidence type="ECO:0000313" key="12">
    <source>
        <dbReference type="EMBL" id="MBO8436579.1"/>
    </source>
</evidence>
<keyword evidence="4" id="KW-0460">Magnesium</keyword>
<dbReference type="GO" id="GO:0006265">
    <property type="term" value="P:DNA topological change"/>
    <property type="evidence" value="ECO:0007669"/>
    <property type="project" value="UniProtKB-UniRule"/>
</dbReference>
<dbReference type="InterPro" id="IPR013497">
    <property type="entry name" value="Topo_IA_cen"/>
</dbReference>
<dbReference type="InterPro" id="IPR005733">
    <property type="entry name" value="TopoI_bac-type"/>
</dbReference>
<dbReference type="InterPro" id="IPR025589">
    <property type="entry name" value="Toprim_C_rpt"/>
</dbReference>
<dbReference type="AlphaFoldDB" id="A0A9D9H5G5"/>
<dbReference type="Proteomes" id="UP000823615">
    <property type="component" value="Unassembled WGS sequence"/>
</dbReference>
<dbReference type="PROSITE" id="PS50880">
    <property type="entry name" value="TOPRIM"/>
    <property type="match status" value="1"/>
</dbReference>
<proteinExistence type="inferred from homology"/>
<dbReference type="InterPro" id="IPR003602">
    <property type="entry name" value="Topo_IA_DNA-bd_dom"/>
</dbReference>
<feature type="site" description="Interaction with DNA" evidence="8">
    <location>
        <position position="156"/>
    </location>
</feature>
<feature type="site" description="Interaction with DNA" evidence="8">
    <location>
        <position position="38"/>
    </location>
</feature>
<dbReference type="NCBIfam" id="TIGR01051">
    <property type="entry name" value="topA_bact"/>
    <property type="match status" value="1"/>
</dbReference>
<dbReference type="Gene3D" id="3.40.50.140">
    <property type="match status" value="1"/>
</dbReference>
<comment type="function">
    <text evidence="8">Releases the supercoiling and torsional tension of DNA, which is introduced during the DNA replication and transcription, by transiently cleaving and rejoining one strand of the DNA duplex. Introduces a single-strand break via transesterification at a target site in duplex DNA. The scissile phosphodiester is attacked by the catalytic tyrosine of the enzyme, resulting in the formation of a DNA-(5'-phosphotyrosyl)-enzyme intermediate and the expulsion of a 3'-OH DNA strand. The free DNA strand then undergoes passage around the unbroken strand, thus removing DNA supercoils. Finally, in the religation step, the DNA 3'-OH attacks the covalent intermediate to expel the active-site tyrosine and restore the DNA phosphodiester backbone.</text>
</comment>
<keyword evidence="3" id="KW-0479">Metal-binding</keyword>
<feature type="site" description="Interaction with DNA" evidence="8">
    <location>
        <position position="317"/>
    </location>
</feature>
<feature type="domain" description="Toprim" evidence="10">
    <location>
        <begin position="8"/>
        <end position="122"/>
    </location>
</feature>
<name>A0A9D9H5G5_9SPIO</name>
<accession>A0A9D9H5G5</accession>
<feature type="site" description="Interaction with DNA" evidence="8">
    <location>
        <position position="148"/>
    </location>
</feature>
<evidence type="ECO:0000256" key="6">
    <source>
        <dbReference type="ARBA" id="ARBA00023125"/>
    </source>
</evidence>
<dbReference type="GO" id="GO:0046872">
    <property type="term" value="F:metal ion binding"/>
    <property type="evidence" value="ECO:0007669"/>
    <property type="project" value="UniProtKB-KW"/>
</dbReference>
<dbReference type="InterPro" id="IPR000380">
    <property type="entry name" value="Topo_IA"/>
</dbReference>
<dbReference type="SMART" id="SM00436">
    <property type="entry name" value="TOP1Bc"/>
    <property type="match status" value="1"/>
</dbReference>
<comment type="similarity">
    <text evidence="2 8">Belongs to the type IA topoisomerase family.</text>
</comment>
<comment type="caution">
    <text evidence="8">Lacks conserved residue(s) required for the propagation of feature annotation.</text>
</comment>
<feature type="domain" description="Topo IA-type catalytic" evidence="11">
    <location>
        <begin position="137"/>
        <end position="576"/>
    </location>
</feature>
<dbReference type="HAMAP" id="MF_00952">
    <property type="entry name" value="Topoisom_1_prok"/>
    <property type="match status" value="1"/>
</dbReference>
<evidence type="ECO:0000256" key="1">
    <source>
        <dbReference type="ARBA" id="ARBA00000213"/>
    </source>
</evidence>
<sequence length="901" mass="99851">MIADPSKKTLIIVESPTKARTISRFLPPTCKVIASMGHIVDLAPDPKSGRYGVDVDHDYKLEYVIDPKKKELIQEMKTLLSSSEQLVLATDEDREGESISWHLMNVLKPSCPVFRMVFHEITKSAILNAFSSCRELDMNLVHAQEARRAVDRLQGYGISPILSRKLSGKYSAGRVQSPGLKLVVEREKERRAFRETGYYSVETEMVAGGTGFQARLKSIGDRNVAVSQSFDSETGELKKNDVILLDSEKAEAIAAEVKGKEATVFSVANQEKIQKPAMPFTTSTLQQDAARKMHKSVKEIMSLAQQLYEKGFITYMRTDSPTLSVECINAARAQVGEIFGSEYLSSKPRNYKATSETAQEAHEAIRPAGDHFRKPEDTGLSGDALRLYTIIWRRTLATQMKEAEKSTTTATLTLGDYTFTASGTTIRFPGYLRLYDVSTDDDEKENEEGVLPLLVSGEHADISKAEAKSHTTKPPARYTEASLVQKLESDGIGRPSTYAAIISTLIDRKYVIRQSGQLVPTFTGFFVDSFLEMTFPAYIDTDFTSKMEEGLDKIAGGTESKSEYLDSFWRGGAGFPGLDADLQKISSTVRKADVTTLQLPGLSYTFKVGENSVTYSIRISKFGPYLASDYFDKEAGKTRMASLDQAKYFPGTFSDCDAKTVLFPQSSEEVFANGIVVAEGRYGKYLKTDDGRNIMIPRPLRDKLTPELAQLLAVLPKSLGKDTDGEDILMMAGPYGFYAKYMGKNITIADPFNPPDAETIRKSIEDSKEKAAVADFGMYQDKPLQILNGRYGAYIKWGDKNFAIPKQEQKNASGIGVERAIEIVSSDPEKLKVIRDFGTFEDLPLTIQNGRYGAYIKWGDKNVAIPSAERSTVSEMTAERAQELAKNASDKKSGTKRRKGN</sequence>
<comment type="subunit">
    <text evidence="8">Monomer.</text>
</comment>
<dbReference type="PROSITE" id="PS52039">
    <property type="entry name" value="TOPO_IA_2"/>
    <property type="match status" value="1"/>
</dbReference>
<comment type="caution">
    <text evidence="12">The sequence shown here is derived from an EMBL/GenBank/DDBJ whole genome shotgun (WGS) entry which is preliminary data.</text>
</comment>
<dbReference type="CDD" id="cd00186">
    <property type="entry name" value="TOP1Ac"/>
    <property type="match status" value="1"/>
</dbReference>
<dbReference type="InterPro" id="IPR013825">
    <property type="entry name" value="Topo_IA_cen_sub2"/>
</dbReference>
<protein>
    <recommendedName>
        <fullName evidence="8">DNA topoisomerase 1</fullName>
        <ecNumber evidence="8">5.6.2.1</ecNumber>
    </recommendedName>
    <alternativeName>
        <fullName evidence="8">DNA topoisomerase I</fullName>
    </alternativeName>
</protein>
<dbReference type="InterPro" id="IPR023405">
    <property type="entry name" value="Topo_IA_core_domain"/>
</dbReference>
<reference evidence="12" key="1">
    <citation type="submission" date="2020-10" db="EMBL/GenBank/DDBJ databases">
        <authorList>
            <person name="Gilroy R."/>
        </authorList>
    </citation>
    <scope>NUCLEOTIDE SEQUENCE</scope>
    <source>
        <strain evidence="12">7293</strain>
    </source>
</reference>
<dbReference type="GO" id="GO:0003677">
    <property type="term" value="F:DNA binding"/>
    <property type="evidence" value="ECO:0007669"/>
    <property type="project" value="UniProtKB-KW"/>
</dbReference>
<evidence type="ECO:0000259" key="10">
    <source>
        <dbReference type="PROSITE" id="PS50880"/>
    </source>
</evidence>
<dbReference type="EMBL" id="JADIMT010000071">
    <property type="protein sequence ID" value="MBO8436579.1"/>
    <property type="molecule type" value="Genomic_DNA"/>
</dbReference>
<evidence type="ECO:0000259" key="11">
    <source>
        <dbReference type="PROSITE" id="PS52039"/>
    </source>
</evidence>
<feature type="active site" description="O-(5'-phospho-DNA)-tyrosine intermediate" evidence="8">
    <location>
        <position position="315"/>
    </location>
</feature>
<evidence type="ECO:0000313" key="13">
    <source>
        <dbReference type="Proteomes" id="UP000823615"/>
    </source>
</evidence>
<evidence type="ECO:0000256" key="5">
    <source>
        <dbReference type="ARBA" id="ARBA00023029"/>
    </source>
</evidence>
<dbReference type="InterPro" id="IPR003601">
    <property type="entry name" value="Topo_IA_2"/>
</dbReference>
<keyword evidence="5 8" id="KW-0799">Topoisomerase</keyword>
<dbReference type="Pfam" id="PF01751">
    <property type="entry name" value="Toprim"/>
    <property type="match status" value="1"/>
</dbReference>
<comment type="catalytic activity">
    <reaction evidence="1 8">
        <text>ATP-independent breakage of single-stranded DNA, followed by passage and rejoining.</text>
        <dbReference type="EC" id="5.6.2.1"/>
    </reaction>
</comment>
<dbReference type="Gene3D" id="1.10.290.10">
    <property type="entry name" value="Topoisomerase I, domain 4"/>
    <property type="match status" value="1"/>
</dbReference>
<dbReference type="InterPro" id="IPR013824">
    <property type="entry name" value="Topo_IA_cen_sub1"/>
</dbReference>
<keyword evidence="6 8" id="KW-0238">DNA-binding</keyword>
<feature type="region of interest" description="Interaction with DNA" evidence="8">
    <location>
        <begin position="171"/>
        <end position="176"/>
    </location>
</feature>
<feature type="compositionally biased region" description="Basic and acidic residues" evidence="9">
    <location>
        <begin position="877"/>
        <end position="893"/>
    </location>
</feature>
<feature type="site" description="Interaction with DNA" evidence="8">
    <location>
        <position position="151"/>
    </location>
</feature>
<dbReference type="PRINTS" id="PR00417">
    <property type="entry name" value="PRTPISMRASEI"/>
</dbReference>
<evidence type="ECO:0000256" key="7">
    <source>
        <dbReference type="ARBA" id="ARBA00023235"/>
    </source>
</evidence>
<organism evidence="12 13">
    <name type="scientific">Candidatus Ornithospirochaeta stercoripullorum</name>
    <dbReference type="NCBI Taxonomy" id="2840899"/>
    <lineage>
        <taxon>Bacteria</taxon>
        <taxon>Pseudomonadati</taxon>
        <taxon>Spirochaetota</taxon>
        <taxon>Spirochaetia</taxon>
        <taxon>Spirochaetales</taxon>
        <taxon>Spirochaetaceae</taxon>
        <taxon>Spirochaetaceae incertae sedis</taxon>
        <taxon>Candidatus Ornithospirochaeta</taxon>
    </lineage>
</organism>
<evidence type="ECO:0000256" key="9">
    <source>
        <dbReference type="SAM" id="MobiDB-lite"/>
    </source>
</evidence>
<dbReference type="PROSITE" id="PS00396">
    <property type="entry name" value="TOPO_IA_1"/>
    <property type="match status" value="1"/>
</dbReference>
<feature type="site" description="Interaction with DNA" evidence="8">
    <location>
        <position position="508"/>
    </location>
</feature>
<dbReference type="SMART" id="SM00493">
    <property type="entry name" value="TOPRIM"/>
    <property type="match status" value="1"/>
</dbReference>
<evidence type="ECO:0000256" key="8">
    <source>
        <dbReference type="HAMAP-Rule" id="MF_00952"/>
    </source>
</evidence>
<dbReference type="InterPro" id="IPR034149">
    <property type="entry name" value="TOPRIM_TopoI"/>
</dbReference>
<dbReference type="InterPro" id="IPR023406">
    <property type="entry name" value="Topo_IA_AS"/>
</dbReference>
<dbReference type="SUPFAM" id="SSF56712">
    <property type="entry name" value="Prokaryotic type I DNA topoisomerase"/>
    <property type="match status" value="1"/>
</dbReference>
<dbReference type="Gene3D" id="2.70.20.10">
    <property type="entry name" value="Topoisomerase I, domain 3"/>
    <property type="match status" value="1"/>
</dbReference>
<dbReference type="InterPro" id="IPR006171">
    <property type="entry name" value="TOPRIM_dom"/>
</dbReference>
<dbReference type="CDD" id="cd03363">
    <property type="entry name" value="TOPRIM_TopoIA_TopoI"/>
    <property type="match status" value="1"/>
</dbReference>
<dbReference type="EC" id="5.6.2.1" evidence="8"/>
<gene>
    <name evidence="8 12" type="primary">topA</name>
    <name evidence="12" type="ORF">IAA97_06330</name>
</gene>
<evidence type="ECO:0000256" key="3">
    <source>
        <dbReference type="ARBA" id="ARBA00022723"/>
    </source>
</evidence>
<dbReference type="PANTHER" id="PTHR42785">
    <property type="entry name" value="DNA TOPOISOMERASE, TYPE IA, CORE"/>
    <property type="match status" value="1"/>
</dbReference>
<dbReference type="PANTHER" id="PTHR42785:SF1">
    <property type="entry name" value="DNA TOPOISOMERASE"/>
    <property type="match status" value="1"/>
</dbReference>
<dbReference type="InterPro" id="IPR028612">
    <property type="entry name" value="Topoisom_1_IA"/>
</dbReference>
<dbReference type="Gene3D" id="1.10.460.10">
    <property type="entry name" value="Topoisomerase I, domain 2"/>
    <property type="match status" value="1"/>
</dbReference>
<keyword evidence="7 8" id="KW-0413">Isomerase</keyword>
<dbReference type="GO" id="GO:0003917">
    <property type="term" value="F:DNA topoisomerase type I (single strand cut, ATP-independent) activity"/>
    <property type="evidence" value="ECO:0007669"/>
    <property type="project" value="UniProtKB-UniRule"/>
</dbReference>
<dbReference type="InterPro" id="IPR013826">
    <property type="entry name" value="Topo_IA_cen_sub3"/>
</dbReference>
<dbReference type="Pfam" id="PF13368">
    <property type="entry name" value="Toprim_C_rpt"/>
    <property type="match status" value="2"/>
</dbReference>
<dbReference type="Pfam" id="PF01131">
    <property type="entry name" value="Topoisom_bac"/>
    <property type="match status" value="1"/>
</dbReference>
<dbReference type="SMART" id="SM00437">
    <property type="entry name" value="TOP1Ac"/>
    <property type="match status" value="1"/>
</dbReference>
<reference evidence="12" key="2">
    <citation type="journal article" date="2021" name="PeerJ">
        <title>Extensive microbial diversity within the chicken gut microbiome revealed by metagenomics and culture.</title>
        <authorList>
            <person name="Gilroy R."/>
            <person name="Ravi A."/>
            <person name="Getino M."/>
            <person name="Pursley I."/>
            <person name="Horton D.L."/>
            <person name="Alikhan N.F."/>
            <person name="Baker D."/>
            <person name="Gharbi K."/>
            <person name="Hall N."/>
            <person name="Watson M."/>
            <person name="Adriaenssens E.M."/>
            <person name="Foster-Nyarko E."/>
            <person name="Jarju S."/>
            <person name="Secka A."/>
            <person name="Antonio M."/>
            <person name="Oren A."/>
            <person name="Chaudhuri R.R."/>
            <person name="La Ragione R."/>
            <person name="Hildebrand F."/>
            <person name="Pallen M.J."/>
        </authorList>
    </citation>
    <scope>NUCLEOTIDE SEQUENCE</scope>
    <source>
        <strain evidence="12">7293</strain>
    </source>
</reference>